<name>A0A6A5RGI2_9PLEO</name>
<organism evidence="2 3">
    <name type="scientific">Didymella exigua CBS 183.55</name>
    <dbReference type="NCBI Taxonomy" id="1150837"/>
    <lineage>
        <taxon>Eukaryota</taxon>
        <taxon>Fungi</taxon>
        <taxon>Dikarya</taxon>
        <taxon>Ascomycota</taxon>
        <taxon>Pezizomycotina</taxon>
        <taxon>Dothideomycetes</taxon>
        <taxon>Pleosporomycetidae</taxon>
        <taxon>Pleosporales</taxon>
        <taxon>Pleosporineae</taxon>
        <taxon>Didymellaceae</taxon>
        <taxon>Didymella</taxon>
    </lineage>
</organism>
<reference evidence="2" key="1">
    <citation type="journal article" date="2020" name="Stud. Mycol.">
        <title>101 Dothideomycetes genomes: a test case for predicting lifestyles and emergence of pathogens.</title>
        <authorList>
            <person name="Haridas S."/>
            <person name="Albert R."/>
            <person name="Binder M."/>
            <person name="Bloem J."/>
            <person name="Labutti K."/>
            <person name="Salamov A."/>
            <person name="Andreopoulos B."/>
            <person name="Baker S."/>
            <person name="Barry K."/>
            <person name="Bills G."/>
            <person name="Bluhm B."/>
            <person name="Cannon C."/>
            <person name="Castanera R."/>
            <person name="Culley D."/>
            <person name="Daum C."/>
            <person name="Ezra D."/>
            <person name="Gonzalez J."/>
            <person name="Henrissat B."/>
            <person name="Kuo A."/>
            <person name="Liang C."/>
            <person name="Lipzen A."/>
            <person name="Lutzoni F."/>
            <person name="Magnuson J."/>
            <person name="Mondo S."/>
            <person name="Nolan M."/>
            <person name="Ohm R."/>
            <person name="Pangilinan J."/>
            <person name="Park H.-J."/>
            <person name="Ramirez L."/>
            <person name="Alfaro M."/>
            <person name="Sun H."/>
            <person name="Tritt A."/>
            <person name="Yoshinaga Y."/>
            <person name="Zwiers L.-H."/>
            <person name="Turgeon B."/>
            <person name="Goodwin S."/>
            <person name="Spatafora J."/>
            <person name="Crous P."/>
            <person name="Grigoriev I."/>
        </authorList>
    </citation>
    <scope>NUCLEOTIDE SEQUENCE</scope>
    <source>
        <strain evidence="2">CBS 183.55</strain>
    </source>
</reference>
<feature type="region of interest" description="Disordered" evidence="1">
    <location>
        <begin position="35"/>
        <end position="152"/>
    </location>
</feature>
<feature type="compositionally biased region" description="Basic and acidic residues" evidence="1">
    <location>
        <begin position="59"/>
        <end position="70"/>
    </location>
</feature>
<dbReference type="Proteomes" id="UP000800082">
    <property type="component" value="Unassembled WGS sequence"/>
</dbReference>
<evidence type="ECO:0000313" key="3">
    <source>
        <dbReference type="Proteomes" id="UP000800082"/>
    </source>
</evidence>
<protein>
    <submittedName>
        <fullName evidence="2">Uncharacterized protein</fullName>
    </submittedName>
</protein>
<dbReference type="GeneID" id="54353595"/>
<dbReference type="RefSeq" id="XP_033447673.1">
    <property type="nucleotide sequence ID" value="XM_033595928.1"/>
</dbReference>
<evidence type="ECO:0000313" key="2">
    <source>
        <dbReference type="EMBL" id="KAF1927421.1"/>
    </source>
</evidence>
<evidence type="ECO:0000256" key="1">
    <source>
        <dbReference type="SAM" id="MobiDB-lite"/>
    </source>
</evidence>
<accession>A0A6A5RGI2</accession>
<dbReference type="AlphaFoldDB" id="A0A6A5RGI2"/>
<feature type="compositionally biased region" description="Polar residues" evidence="1">
    <location>
        <begin position="100"/>
        <end position="116"/>
    </location>
</feature>
<dbReference type="EMBL" id="ML978972">
    <property type="protein sequence ID" value="KAF1927421.1"/>
    <property type="molecule type" value="Genomic_DNA"/>
</dbReference>
<keyword evidence="3" id="KW-1185">Reference proteome</keyword>
<feature type="region of interest" description="Disordered" evidence="1">
    <location>
        <begin position="187"/>
        <end position="206"/>
    </location>
</feature>
<feature type="compositionally biased region" description="Basic and acidic residues" evidence="1">
    <location>
        <begin position="131"/>
        <end position="145"/>
    </location>
</feature>
<proteinExistence type="predicted"/>
<gene>
    <name evidence="2" type="ORF">M421DRAFT_6197</name>
</gene>
<dbReference type="OrthoDB" id="3809235at2759"/>
<sequence>MPEVDSNRSQKDFILSIRGLYDSWAATQLQELVKKDHQGEQYTSTTDLDNEQETNEALRNADDVEHRQSEAEQAEEQLLGEAVGHQQLDKESTARWLPTPESTPEPNEQSVSSQENELPRGWQAIAPDADAPDRRSNSAPRREETSSQIDASNVLMSRRQRRTLGPYYTAFAVAVNSSGLRSCSAKSQAHDYTGTSSHHLHDIGDA</sequence>